<organism evidence="5 6">
    <name type="scientific">Sneathia sanguinegens</name>
    <dbReference type="NCBI Taxonomy" id="40543"/>
    <lineage>
        <taxon>Bacteria</taxon>
        <taxon>Fusobacteriati</taxon>
        <taxon>Fusobacteriota</taxon>
        <taxon>Fusobacteriia</taxon>
        <taxon>Fusobacteriales</taxon>
        <taxon>Leptotrichiaceae</taxon>
        <taxon>Sneathia</taxon>
    </lineage>
</organism>
<dbReference type="Proteomes" id="UP001225134">
    <property type="component" value="Unassembled WGS sequence"/>
</dbReference>
<sequence>MKKNMDIHLHFPEGAVPKDGPSAGITITTAIISVLLNKGVRQDLAMTGEITINGDVLPVGGIKEKVIAAHRIGIREVILPYDNIVDTKLLPKEILEDMKFNFVKNYKEVLNLAFSNEGMEDK</sequence>
<dbReference type="InterPro" id="IPR014721">
    <property type="entry name" value="Ribsml_uS5_D2-typ_fold_subgr"/>
</dbReference>
<dbReference type="InterPro" id="IPR008268">
    <property type="entry name" value="Peptidase_S16_AS"/>
</dbReference>
<dbReference type="InterPro" id="IPR020568">
    <property type="entry name" value="Ribosomal_Su5_D2-typ_SF"/>
</dbReference>
<evidence type="ECO:0000313" key="5">
    <source>
        <dbReference type="EMBL" id="MDK9580874.1"/>
    </source>
</evidence>
<dbReference type="GO" id="GO:0008233">
    <property type="term" value="F:peptidase activity"/>
    <property type="evidence" value="ECO:0007669"/>
    <property type="project" value="UniProtKB-KW"/>
</dbReference>
<comment type="caution">
    <text evidence="5">The sequence shown here is derived from an EMBL/GenBank/DDBJ whole genome shotgun (WGS) entry which is preliminary data.</text>
</comment>
<dbReference type="PROSITE" id="PS51786">
    <property type="entry name" value="LON_PROTEOLYTIC"/>
    <property type="match status" value="1"/>
</dbReference>
<evidence type="ECO:0000259" key="4">
    <source>
        <dbReference type="PROSITE" id="PS51786"/>
    </source>
</evidence>
<feature type="domain" description="Lon proteolytic" evidence="4">
    <location>
        <begin position="1"/>
        <end position="116"/>
    </location>
</feature>
<feature type="active site" evidence="3">
    <location>
        <position position="22"/>
    </location>
</feature>
<evidence type="ECO:0000256" key="3">
    <source>
        <dbReference type="PROSITE-ProRule" id="PRU01122"/>
    </source>
</evidence>
<keyword evidence="1 3" id="KW-0378">Hydrolase</keyword>
<dbReference type="EC" id="3.4.21.53" evidence="3"/>
<reference evidence="5 6" key="1">
    <citation type="submission" date="2023-06" db="EMBL/GenBank/DDBJ databases">
        <title>Antibody response to the Sneathia vaginalis cytopathogenic toxin A during pregnancy.</title>
        <authorList>
            <person name="Mccoy Z.T."/>
            <person name="Serrano M.G."/>
            <person name="Spaine K."/>
            <person name="Edwards D.J."/>
            <person name="Buck G.A."/>
            <person name="Jefferson K."/>
        </authorList>
    </citation>
    <scope>NUCLEOTIDE SEQUENCE [LARGE SCALE GENOMIC DNA]</scope>
    <source>
        <strain evidence="5 6">CCUG 42621</strain>
    </source>
</reference>
<dbReference type="InterPro" id="IPR008269">
    <property type="entry name" value="Lon_proteolytic"/>
</dbReference>
<dbReference type="PRINTS" id="PR00830">
    <property type="entry name" value="ENDOLAPTASE"/>
</dbReference>
<dbReference type="PROSITE" id="PS01046">
    <property type="entry name" value="LON_SER"/>
    <property type="match status" value="1"/>
</dbReference>
<comment type="catalytic activity">
    <reaction evidence="3">
        <text>Hydrolysis of proteins in presence of ATP.</text>
        <dbReference type="EC" id="3.4.21.53"/>
    </reaction>
</comment>
<evidence type="ECO:0000256" key="1">
    <source>
        <dbReference type="ARBA" id="ARBA00022801"/>
    </source>
</evidence>
<dbReference type="SUPFAM" id="SSF54211">
    <property type="entry name" value="Ribosomal protein S5 domain 2-like"/>
    <property type="match status" value="1"/>
</dbReference>
<proteinExistence type="inferred from homology"/>
<keyword evidence="3 5" id="KW-0645">Protease</keyword>
<protein>
    <recommendedName>
        <fullName evidence="3">endopeptidase La</fullName>
        <ecNumber evidence="3">3.4.21.53</ecNumber>
    </recommendedName>
</protein>
<comment type="similarity">
    <text evidence="3">Belongs to the peptidase S16 family.</text>
</comment>
<evidence type="ECO:0000313" key="6">
    <source>
        <dbReference type="Proteomes" id="UP001225134"/>
    </source>
</evidence>
<dbReference type="RefSeq" id="WP_285153123.1">
    <property type="nucleotide sequence ID" value="NZ_JASSPP010000007.1"/>
</dbReference>
<dbReference type="Pfam" id="PF05362">
    <property type="entry name" value="Lon_C"/>
    <property type="match status" value="1"/>
</dbReference>
<dbReference type="PANTHER" id="PTHR10046">
    <property type="entry name" value="ATP DEPENDENT LON PROTEASE FAMILY MEMBER"/>
    <property type="match status" value="1"/>
</dbReference>
<evidence type="ECO:0000256" key="2">
    <source>
        <dbReference type="ARBA" id="ARBA00022825"/>
    </source>
</evidence>
<dbReference type="EMBL" id="JASSPP010000007">
    <property type="protein sequence ID" value="MDK9580874.1"/>
    <property type="molecule type" value="Genomic_DNA"/>
</dbReference>
<feature type="active site" evidence="3">
    <location>
        <position position="65"/>
    </location>
</feature>
<keyword evidence="2 3" id="KW-0720">Serine protease</keyword>
<keyword evidence="6" id="KW-1185">Reference proteome</keyword>
<accession>A0ABT7HK19</accession>
<gene>
    <name evidence="5" type="ORF">QQA45_05010</name>
</gene>
<dbReference type="InterPro" id="IPR027065">
    <property type="entry name" value="Lon_Prtase"/>
</dbReference>
<dbReference type="Gene3D" id="3.30.230.10">
    <property type="match status" value="1"/>
</dbReference>
<name>A0ABT7HK19_9FUSO</name>
<dbReference type="GO" id="GO:0006508">
    <property type="term" value="P:proteolysis"/>
    <property type="evidence" value="ECO:0007669"/>
    <property type="project" value="UniProtKB-KW"/>
</dbReference>